<dbReference type="AlphaFoldDB" id="A0A0F8ZBQ3"/>
<proteinExistence type="predicted"/>
<name>A0A0F8ZBQ3_9ZZZZ</name>
<accession>A0A0F8ZBQ3</accession>
<protein>
    <submittedName>
        <fullName evidence="1">Uncharacterized protein</fullName>
    </submittedName>
</protein>
<comment type="caution">
    <text evidence="1">The sequence shown here is derived from an EMBL/GenBank/DDBJ whole genome shotgun (WGS) entry which is preliminary data.</text>
</comment>
<gene>
    <name evidence="1" type="ORF">LCGC14_2714820</name>
</gene>
<dbReference type="EMBL" id="LAZR01048735">
    <property type="protein sequence ID" value="KKK91252.1"/>
    <property type="molecule type" value="Genomic_DNA"/>
</dbReference>
<sequence>MAKKKVRKIYLGYSKSNGEYELWKNLDSLKKDVNTIDDSNNYLQCLCNPKSHIGFQPSKSSIYEITFKELKKK</sequence>
<reference evidence="1" key="1">
    <citation type="journal article" date="2015" name="Nature">
        <title>Complex archaea that bridge the gap between prokaryotes and eukaryotes.</title>
        <authorList>
            <person name="Spang A."/>
            <person name="Saw J.H."/>
            <person name="Jorgensen S.L."/>
            <person name="Zaremba-Niedzwiedzka K."/>
            <person name="Martijn J."/>
            <person name="Lind A.E."/>
            <person name="van Eijk R."/>
            <person name="Schleper C."/>
            <person name="Guy L."/>
            <person name="Ettema T.J."/>
        </authorList>
    </citation>
    <scope>NUCLEOTIDE SEQUENCE</scope>
</reference>
<evidence type="ECO:0000313" key="1">
    <source>
        <dbReference type="EMBL" id="KKK91252.1"/>
    </source>
</evidence>
<organism evidence="1">
    <name type="scientific">marine sediment metagenome</name>
    <dbReference type="NCBI Taxonomy" id="412755"/>
    <lineage>
        <taxon>unclassified sequences</taxon>
        <taxon>metagenomes</taxon>
        <taxon>ecological metagenomes</taxon>
    </lineage>
</organism>